<evidence type="ECO:0000313" key="3">
    <source>
        <dbReference type="EMBL" id="GLW53239.1"/>
    </source>
</evidence>
<evidence type="ECO:0000313" key="4">
    <source>
        <dbReference type="Proteomes" id="UP001165143"/>
    </source>
</evidence>
<reference evidence="3" key="1">
    <citation type="submission" date="2023-02" db="EMBL/GenBank/DDBJ databases">
        <title>Kitasatospora phosalacinea NBRC 14362.</title>
        <authorList>
            <person name="Ichikawa N."/>
            <person name="Sato H."/>
            <person name="Tonouchi N."/>
        </authorList>
    </citation>
    <scope>NUCLEOTIDE SEQUENCE</scope>
    <source>
        <strain evidence="3">NBRC 14362</strain>
    </source>
</reference>
<dbReference type="InterPro" id="IPR009492">
    <property type="entry name" value="TniQ"/>
</dbReference>
<feature type="domain" description="TniQ" evidence="2">
    <location>
        <begin position="15"/>
        <end position="179"/>
    </location>
</feature>
<proteinExistence type="predicted"/>
<sequence length="418" mass="45779">MVPRTPSPMPRRLPQVPLPQDSESLISWLDFMALDWGVPRGRVAELVGLVTSPDDRHALSPAGTLMYAIDGPAVGRVFAAAGLVSAELDVMTLSRYWGTAVGLGTADRPDEEVHLRLPTGTRFLYIGRAISISVGIQREWVHPSSVSICPRCLYENHGRWPTSWYLPWSVVCPTHHCYLLSACPGCGNRFEPARTGFGRGLCGHSTTGRRGGRCGAELDHLPAPPLRDRELLDLQVWLMELMEVQGVARQGAHQIFGDLWAMACFALYMGQPRHLDGADAVVRRAFGSFREEFAHPLNGGLWLTPAQRADVHDTLVLAGALRIAGRIVRAEDPYAAAGLVEALEARPRSVGWRALRTGWNGASPLASAREAAGPRLGSLMRALLTPKQFEYDQSARRQAGLEHLSDREPEDGLGKVTR</sequence>
<dbReference type="Proteomes" id="UP001165143">
    <property type="component" value="Unassembled WGS sequence"/>
</dbReference>
<dbReference type="AlphaFoldDB" id="A0A9W6PDZ0"/>
<dbReference type="EMBL" id="BSRX01000005">
    <property type="protein sequence ID" value="GLW53239.1"/>
    <property type="molecule type" value="Genomic_DNA"/>
</dbReference>
<accession>A0A9W6PDZ0</accession>
<evidence type="ECO:0000259" key="2">
    <source>
        <dbReference type="Pfam" id="PF06527"/>
    </source>
</evidence>
<dbReference type="Pfam" id="PF06527">
    <property type="entry name" value="TniQ"/>
    <property type="match status" value="1"/>
</dbReference>
<name>A0A9W6PDZ0_9ACTN</name>
<gene>
    <name evidence="3" type="ORF">Kpho01_12500</name>
</gene>
<feature type="region of interest" description="Disordered" evidence="1">
    <location>
        <begin position="395"/>
        <end position="418"/>
    </location>
</feature>
<evidence type="ECO:0000256" key="1">
    <source>
        <dbReference type="SAM" id="MobiDB-lite"/>
    </source>
</evidence>
<protein>
    <recommendedName>
        <fullName evidence="2">TniQ domain-containing protein</fullName>
    </recommendedName>
</protein>
<comment type="caution">
    <text evidence="3">The sequence shown here is derived from an EMBL/GenBank/DDBJ whole genome shotgun (WGS) entry which is preliminary data.</text>
</comment>
<organism evidence="3 4">
    <name type="scientific">Kitasatospora phosalacinea</name>
    <dbReference type="NCBI Taxonomy" id="2065"/>
    <lineage>
        <taxon>Bacteria</taxon>
        <taxon>Bacillati</taxon>
        <taxon>Actinomycetota</taxon>
        <taxon>Actinomycetes</taxon>
        <taxon>Kitasatosporales</taxon>
        <taxon>Streptomycetaceae</taxon>
        <taxon>Kitasatospora</taxon>
    </lineage>
</organism>